<sequence>MQNALTSGICRSATVPDHLEEAIVVDTARQATQTREDCTDDWLATFQTAFVPPDALPPISALASLLEEQLPSKVPLASKTLERWSGLLSSALRGLFVRNELKTCKAMKRLLVQMAECSPCGGSSTTSYIWFWDSLIRRVLEFVLVTASVERDSSELRPHFLLFLDKECVFRGWEGSGESDVATLRRALESKTSWSFGDDVPYVFGYVAAGELVQLYALSPYSAEKTKIASHMLAQYDLEHKAQRFQLLLALLNLCRLMPTVWLLQIRPDERPNANEALAKLLALEKAETEKTQGQTIKKEMNSY</sequence>
<dbReference type="AlphaFoldDB" id="A0A8K1CPP8"/>
<evidence type="ECO:0000313" key="2">
    <source>
        <dbReference type="Proteomes" id="UP000794436"/>
    </source>
</evidence>
<comment type="caution">
    <text evidence="1">The sequence shown here is derived from an EMBL/GenBank/DDBJ whole genome shotgun (WGS) entry which is preliminary data.</text>
</comment>
<keyword evidence="2" id="KW-1185">Reference proteome</keyword>
<dbReference type="Proteomes" id="UP000794436">
    <property type="component" value="Unassembled WGS sequence"/>
</dbReference>
<dbReference type="EMBL" id="SPLM01000005">
    <property type="protein sequence ID" value="TMW67225.1"/>
    <property type="molecule type" value="Genomic_DNA"/>
</dbReference>
<reference evidence="1" key="1">
    <citation type="submission" date="2019-03" db="EMBL/GenBank/DDBJ databases">
        <title>Long read genome sequence of the mycoparasitic Pythium oligandrum ATCC 38472 isolated from sugarbeet rhizosphere.</title>
        <authorList>
            <person name="Gaulin E."/>
        </authorList>
    </citation>
    <scope>NUCLEOTIDE SEQUENCE</scope>
    <source>
        <strain evidence="1">ATCC 38472_TT</strain>
    </source>
</reference>
<proteinExistence type="predicted"/>
<gene>
    <name evidence="1" type="ORF">Poli38472_012341</name>
</gene>
<organism evidence="1 2">
    <name type="scientific">Pythium oligandrum</name>
    <name type="common">Mycoparasitic fungus</name>
    <dbReference type="NCBI Taxonomy" id="41045"/>
    <lineage>
        <taxon>Eukaryota</taxon>
        <taxon>Sar</taxon>
        <taxon>Stramenopiles</taxon>
        <taxon>Oomycota</taxon>
        <taxon>Peronosporomycetes</taxon>
        <taxon>Pythiales</taxon>
        <taxon>Pythiaceae</taxon>
        <taxon>Pythium</taxon>
    </lineage>
</organism>
<name>A0A8K1CPP8_PYTOL</name>
<accession>A0A8K1CPP8</accession>
<dbReference type="OrthoDB" id="165806at2759"/>
<evidence type="ECO:0000313" key="1">
    <source>
        <dbReference type="EMBL" id="TMW67225.1"/>
    </source>
</evidence>
<protein>
    <submittedName>
        <fullName evidence="1">Uncharacterized protein</fullName>
    </submittedName>
</protein>